<keyword evidence="2" id="KW-1185">Reference proteome</keyword>
<proteinExistence type="predicted"/>
<dbReference type="AlphaFoldDB" id="A0A397SMZ4"/>
<dbReference type="EMBL" id="QKYT01000373">
    <property type="protein sequence ID" value="RIA86279.1"/>
    <property type="molecule type" value="Genomic_DNA"/>
</dbReference>
<reference evidence="1 2" key="1">
    <citation type="submission" date="2018-06" db="EMBL/GenBank/DDBJ databases">
        <title>Comparative genomics reveals the genomic features of Rhizophagus irregularis, R. cerebriforme, R. diaphanum and Gigaspora rosea, and their symbiotic lifestyle signature.</title>
        <authorList>
            <person name="Morin E."/>
            <person name="San Clemente H."/>
            <person name="Chen E.C.H."/>
            <person name="De La Providencia I."/>
            <person name="Hainaut M."/>
            <person name="Kuo A."/>
            <person name="Kohler A."/>
            <person name="Murat C."/>
            <person name="Tang N."/>
            <person name="Roy S."/>
            <person name="Loubradou J."/>
            <person name="Henrissat B."/>
            <person name="Grigoriev I.V."/>
            <person name="Corradi N."/>
            <person name="Roux C."/>
            <person name="Martin F.M."/>
        </authorList>
    </citation>
    <scope>NUCLEOTIDE SEQUENCE [LARGE SCALE GENOMIC DNA]</scope>
    <source>
        <strain evidence="1 2">DAOM 227022</strain>
    </source>
</reference>
<evidence type="ECO:0000313" key="1">
    <source>
        <dbReference type="EMBL" id="RIA86279.1"/>
    </source>
</evidence>
<organism evidence="1 2">
    <name type="scientific">Glomus cerebriforme</name>
    <dbReference type="NCBI Taxonomy" id="658196"/>
    <lineage>
        <taxon>Eukaryota</taxon>
        <taxon>Fungi</taxon>
        <taxon>Fungi incertae sedis</taxon>
        <taxon>Mucoromycota</taxon>
        <taxon>Glomeromycotina</taxon>
        <taxon>Glomeromycetes</taxon>
        <taxon>Glomerales</taxon>
        <taxon>Glomeraceae</taxon>
        <taxon>Glomus</taxon>
    </lineage>
</organism>
<accession>A0A397SMZ4</accession>
<dbReference type="Proteomes" id="UP000265703">
    <property type="component" value="Unassembled WGS sequence"/>
</dbReference>
<gene>
    <name evidence="1" type="ORF">C1645_878769</name>
</gene>
<comment type="caution">
    <text evidence="1">The sequence shown here is derived from an EMBL/GenBank/DDBJ whole genome shotgun (WGS) entry which is preliminary data.</text>
</comment>
<dbReference type="OrthoDB" id="2437344at2759"/>
<name>A0A397SMZ4_9GLOM</name>
<protein>
    <submittedName>
        <fullName evidence="1">Uncharacterized protein</fullName>
    </submittedName>
</protein>
<evidence type="ECO:0000313" key="2">
    <source>
        <dbReference type="Proteomes" id="UP000265703"/>
    </source>
</evidence>
<sequence length="151" mass="17617">MSSFDAVFKMLDLKPKCIKIFSDNGNHYHNLELMTIVANWNQWYGIDVHRWHFFKPGEIAHSIKRYVRVRYNLDNGEKIEDAIKNLGRTSVAHLELKQNHVPVKTISGITKLSYFEWPIEGEWSCYSPTDISKLIDESLHKPTPDTSNNKK</sequence>